<evidence type="ECO:0000313" key="4">
    <source>
        <dbReference type="EMBL" id="KAJ1609557.1"/>
    </source>
</evidence>
<proteinExistence type="predicted"/>
<gene>
    <name evidence="4" type="ORF">OJ253_1508</name>
</gene>
<sequence>MKFTRNFIIACVFVYVLSIFEQAIVEPGPSACFLRLRVREKGFLRRAANAAGRFLFGIDTREREPPLNTERIPVGMFPDPKELAQELDMLENRKIVPDNNRQAGVQYIADIANGQTPNMESLSNGQMAQISSGALDLGSEEALGAANKTRISEIRANREREQALQSQGQMVKDGEQIKIGKPGPVTLNDPDEDKKGKTIPPNLAAVDEEEKFMTKEANPSLFSNPFVILSIFAIIVCMFAAGGLIFFKKKGKKKGNKKRRKSSS</sequence>
<feature type="transmembrane region" description="Helical" evidence="2">
    <location>
        <begin position="226"/>
        <end position="247"/>
    </location>
</feature>
<keyword evidence="2" id="KW-1133">Transmembrane helix</keyword>
<dbReference type="Proteomes" id="UP001067231">
    <property type="component" value="Unassembled WGS sequence"/>
</dbReference>
<feature type="signal peptide" evidence="3">
    <location>
        <begin position="1"/>
        <end position="18"/>
    </location>
</feature>
<keyword evidence="3" id="KW-0732">Signal</keyword>
<keyword evidence="2 4" id="KW-0812">Transmembrane</keyword>
<dbReference type="OrthoDB" id="341185at2759"/>
<comment type="caution">
    <text evidence="4">The sequence shown here is derived from an EMBL/GenBank/DDBJ whole genome shotgun (WGS) entry which is preliminary data.</text>
</comment>
<accession>A0A9D5HZ19</accession>
<dbReference type="AlphaFoldDB" id="A0A9D5HZ19"/>
<feature type="chain" id="PRO_5038365885" evidence="3">
    <location>
        <begin position="19"/>
        <end position="264"/>
    </location>
</feature>
<protein>
    <submittedName>
        <fullName evidence="4">Signal peptide protein and transmembrane domain near C-terminus</fullName>
    </submittedName>
</protein>
<evidence type="ECO:0000256" key="3">
    <source>
        <dbReference type="SAM" id="SignalP"/>
    </source>
</evidence>
<reference evidence="4" key="1">
    <citation type="submission" date="2022-10" db="EMBL/GenBank/DDBJ databases">
        <title>Adaptive evolution leads to modifications in subtelomeric GC content in a zoonotic Cryptosporidium species.</title>
        <authorList>
            <person name="Li J."/>
            <person name="Feng Y."/>
            <person name="Xiao L."/>
        </authorList>
    </citation>
    <scope>NUCLEOTIDE SEQUENCE</scope>
    <source>
        <strain evidence="4">33844</strain>
    </source>
</reference>
<evidence type="ECO:0000256" key="1">
    <source>
        <dbReference type="SAM" id="MobiDB-lite"/>
    </source>
</evidence>
<dbReference type="EMBL" id="JAPCXC010000032">
    <property type="protein sequence ID" value="KAJ1609557.1"/>
    <property type="molecule type" value="Genomic_DNA"/>
</dbReference>
<organism evidence="4">
    <name type="scientific">Cryptosporidium canis</name>
    <dbReference type="NCBI Taxonomy" id="195482"/>
    <lineage>
        <taxon>Eukaryota</taxon>
        <taxon>Sar</taxon>
        <taxon>Alveolata</taxon>
        <taxon>Apicomplexa</taxon>
        <taxon>Conoidasida</taxon>
        <taxon>Coccidia</taxon>
        <taxon>Eucoccidiorida</taxon>
        <taxon>Eimeriorina</taxon>
        <taxon>Cryptosporidiidae</taxon>
        <taxon>Cryptosporidium</taxon>
    </lineage>
</organism>
<keyword evidence="2" id="KW-0472">Membrane</keyword>
<evidence type="ECO:0000256" key="2">
    <source>
        <dbReference type="SAM" id="Phobius"/>
    </source>
</evidence>
<name>A0A9D5HZ19_9CRYT</name>
<feature type="region of interest" description="Disordered" evidence="1">
    <location>
        <begin position="177"/>
        <end position="200"/>
    </location>
</feature>